<sequence length="101" mass="11756">MGNLINLMIVLLVTSIHKVKTGYWVPKHQIYYTNTSSVTIKSKYSKYQREQELANKIANQHILNTIMRTPNYAQELGCKVDVVYNANHELTPEQEAWLDEM</sequence>
<dbReference type="EMBL" id="KY509311">
    <property type="protein sequence ID" value="ARQ82118.1"/>
    <property type="molecule type" value="Genomic_DNA"/>
</dbReference>
<reference evidence="2" key="1">
    <citation type="journal article" date="2017" name="J. Phycol.">
        <title>Phylogenetic position of the coral symbiont Ostreobium (Ulvophyceae) inferred from chloroplast genome data.</title>
        <authorList>
            <person name="Verbruggen H."/>
            <person name="Marcelino V.R."/>
            <person name="Guiry M.D."/>
            <person name="Cremen M.C."/>
            <person name="Jackson C.J."/>
        </authorList>
    </citation>
    <scope>NUCLEOTIDE SEQUENCE</scope>
</reference>
<organism evidence="2">
    <name type="scientific">Ostreobium sp. HV05007a</name>
    <dbReference type="NCBI Taxonomy" id="1979228"/>
    <lineage>
        <taxon>Eukaryota</taxon>
        <taxon>Viridiplantae</taxon>
        <taxon>Chlorophyta</taxon>
        <taxon>core chlorophytes</taxon>
        <taxon>Ulvophyceae</taxon>
        <taxon>TCBD clade</taxon>
        <taxon>Bryopsidales</taxon>
        <taxon>Ostreobineae</taxon>
        <taxon>Ostreobiaceae</taxon>
        <taxon>Ostreobium</taxon>
    </lineage>
</organism>
<feature type="chain" id="PRO_5012620741" evidence="1">
    <location>
        <begin position="22"/>
        <end position="101"/>
    </location>
</feature>
<keyword evidence="2" id="KW-0934">Plastid</keyword>
<dbReference type="AlphaFoldDB" id="A0A1X9RPM9"/>
<proteinExistence type="predicted"/>
<evidence type="ECO:0000256" key="1">
    <source>
        <dbReference type="SAM" id="SignalP"/>
    </source>
</evidence>
<feature type="signal peptide" evidence="1">
    <location>
        <begin position="1"/>
        <end position="21"/>
    </location>
</feature>
<name>A0A1X9RPM9_9CHLO</name>
<protein>
    <submittedName>
        <fullName evidence="2">Uncharacterized protein</fullName>
    </submittedName>
</protein>
<gene>
    <name evidence="2" type="primary">orf101</name>
</gene>
<geneLocation type="chloroplast" evidence="2"/>
<keyword evidence="2" id="KW-0150">Chloroplast</keyword>
<keyword evidence="1" id="KW-0732">Signal</keyword>
<accession>A0A1X9RPM9</accession>
<evidence type="ECO:0000313" key="2">
    <source>
        <dbReference type="EMBL" id="ARQ82118.1"/>
    </source>
</evidence>